<keyword evidence="7 9" id="KW-1133">Transmembrane helix</keyword>
<sequence>MKHRTQIYIGSMVLVALMTGLDQWTKWAVSTHMRPGQSIVIIPKLFELTYLQNTGAGFSIFEGYGKPFFAVLTVIAMAVMLWAYIKAKRPGLQMSLALIFAGALGNFIDRMALGYVVDFFHFYIFGWSFPVFNIADICITLGFVFLVIDMLREEHEQRKALEA</sequence>
<dbReference type="PATRIC" id="fig|1702221.3.peg.1416"/>
<dbReference type="RefSeq" id="WP_067557184.1">
    <property type="nucleotide sequence ID" value="NZ_CAJTBG010000011.1"/>
</dbReference>
<name>A0A140DVC2_9FIRM</name>
<evidence type="ECO:0000256" key="2">
    <source>
        <dbReference type="ARBA" id="ARBA00022475"/>
    </source>
</evidence>
<evidence type="ECO:0000256" key="6">
    <source>
        <dbReference type="ARBA" id="ARBA00022801"/>
    </source>
</evidence>
<dbReference type="PROSITE" id="PS00855">
    <property type="entry name" value="SPASE_II"/>
    <property type="match status" value="1"/>
</dbReference>
<dbReference type="STRING" id="1702221.AALO17_14650"/>
<keyword evidence="4 9" id="KW-0812">Transmembrane</keyword>
<dbReference type="OrthoDB" id="9810259at2"/>
<feature type="transmembrane region" description="Helical" evidence="9">
    <location>
        <begin position="68"/>
        <end position="85"/>
    </location>
</feature>
<feature type="active site" evidence="9">
    <location>
        <position position="118"/>
    </location>
</feature>
<dbReference type="PANTHER" id="PTHR33695">
    <property type="entry name" value="LIPOPROTEIN SIGNAL PEPTIDASE"/>
    <property type="match status" value="1"/>
</dbReference>
<dbReference type="PANTHER" id="PTHR33695:SF1">
    <property type="entry name" value="LIPOPROTEIN SIGNAL PEPTIDASE"/>
    <property type="match status" value="1"/>
</dbReference>
<evidence type="ECO:0000256" key="4">
    <source>
        <dbReference type="ARBA" id="ARBA00022692"/>
    </source>
</evidence>
<gene>
    <name evidence="9" type="primary">lspA</name>
    <name evidence="12" type="ORF">AALO17_14650</name>
    <name evidence="13" type="ORF">BO223_03310</name>
</gene>
<evidence type="ECO:0000256" key="10">
    <source>
        <dbReference type="RuleBase" id="RU000594"/>
    </source>
</evidence>
<comment type="subcellular location">
    <subcellularLocation>
        <location evidence="9">Cell membrane</location>
        <topology evidence="9">Multi-pass membrane protein</topology>
    </subcellularLocation>
</comment>
<dbReference type="EMBL" id="CP011391">
    <property type="protein sequence ID" value="AMK54599.1"/>
    <property type="molecule type" value="Genomic_DNA"/>
</dbReference>
<dbReference type="GO" id="GO:0006508">
    <property type="term" value="P:proteolysis"/>
    <property type="evidence" value="ECO:0007669"/>
    <property type="project" value="UniProtKB-KW"/>
</dbReference>
<keyword evidence="2 9" id="KW-1003">Cell membrane</keyword>
<organism evidence="12 14">
    <name type="scientific">Faecalibaculum rodentium</name>
    <dbReference type="NCBI Taxonomy" id="1702221"/>
    <lineage>
        <taxon>Bacteria</taxon>
        <taxon>Bacillati</taxon>
        <taxon>Bacillota</taxon>
        <taxon>Erysipelotrichia</taxon>
        <taxon>Erysipelotrichales</taxon>
        <taxon>Erysipelotrichaceae</taxon>
        <taxon>Faecalibaculum</taxon>
    </lineage>
</organism>
<evidence type="ECO:0000313" key="15">
    <source>
        <dbReference type="Proteomes" id="UP000186758"/>
    </source>
</evidence>
<dbReference type="Proteomes" id="UP000186758">
    <property type="component" value="Unassembled WGS sequence"/>
</dbReference>
<evidence type="ECO:0000256" key="1">
    <source>
        <dbReference type="ARBA" id="ARBA00006139"/>
    </source>
</evidence>
<comment type="catalytic activity">
    <reaction evidence="9 10">
        <text>Release of signal peptides from bacterial membrane prolipoproteins. Hydrolyzes -Xaa-Yaa-Zaa-|-(S,diacylglyceryl)Cys-, in which Xaa is hydrophobic (preferably Leu), and Yaa (Ala or Ser) and Zaa (Gly or Ala) have small, neutral side chains.</text>
        <dbReference type="EC" id="3.4.23.36"/>
    </reaction>
</comment>
<dbReference type="Proteomes" id="UP000069771">
    <property type="component" value="Chromosome"/>
</dbReference>
<evidence type="ECO:0000256" key="9">
    <source>
        <dbReference type="HAMAP-Rule" id="MF_00161"/>
    </source>
</evidence>
<dbReference type="PRINTS" id="PR00781">
    <property type="entry name" value="LIPOSIGPTASE"/>
</dbReference>
<dbReference type="Pfam" id="PF01252">
    <property type="entry name" value="Peptidase_A8"/>
    <property type="match status" value="1"/>
</dbReference>
<dbReference type="AlphaFoldDB" id="A0A140DVC2"/>
<dbReference type="EMBL" id="MPJZ01000039">
    <property type="protein sequence ID" value="OLU46043.1"/>
    <property type="molecule type" value="Genomic_DNA"/>
</dbReference>
<keyword evidence="14" id="KW-1185">Reference proteome</keyword>
<dbReference type="KEGG" id="fro:AALO17_14650"/>
<proteinExistence type="inferred from homology"/>
<keyword evidence="3 9" id="KW-0645">Protease</keyword>
<evidence type="ECO:0000313" key="12">
    <source>
        <dbReference type="EMBL" id="AMK54599.1"/>
    </source>
</evidence>
<feature type="transmembrane region" description="Helical" evidence="9">
    <location>
        <begin position="7"/>
        <end position="25"/>
    </location>
</feature>
<accession>A0A140DVC2</accession>
<evidence type="ECO:0000256" key="8">
    <source>
        <dbReference type="ARBA" id="ARBA00023136"/>
    </source>
</evidence>
<keyword evidence="5 9" id="KW-0064">Aspartyl protease</keyword>
<dbReference type="UniPathway" id="UPA00665"/>
<evidence type="ECO:0000256" key="5">
    <source>
        <dbReference type="ARBA" id="ARBA00022750"/>
    </source>
</evidence>
<comment type="similarity">
    <text evidence="1 9 11">Belongs to the peptidase A8 family.</text>
</comment>
<dbReference type="HAMAP" id="MF_00161">
    <property type="entry name" value="LspA"/>
    <property type="match status" value="1"/>
</dbReference>
<evidence type="ECO:0000256" key="7">
    <source>
        <dbReference type="ARBA" id="ARBA00022989"/>
    </source>
</evidence>
<dbReference type="GO" id="GO:0004190">
    <property type="term" value="F:aspartic-type endopeptidase activity"/>
    <property type="evidence" value="ECO:0007669"/>
    <property type="project" value="UniProtKB-UniRule"/>
</dbReference>
<dbReference type="GeneID" id="78478160"/>
<evidence type="ECO:0000313" key="13">
    <source>
        <dbReference type="EMBL" id="OLU46043.1"/>
    </source>
</evidence>
<dbReference type="EC" id="3.4.23.36" evidence="9"/>
<feature type="transmembrane region" description="Helical" evidence="9">
    <location>
        <begin position="123"/>
        <end position="148"/>
    </location>
</feature>
<dbReference type="GO" id="GO:0005886">
    <property type="term" value="C:plasma membrane"/>
    <property type="evidence" value="ECO:0007669"/>
    <property type="project" value="UniProtKB-SubCell"/>
</dbReference>
<feature type="transmembrane region" description="Helical" evidence="9">
    <location>
        <begin position="97"/>
        <end position="117"/>
    </location>
</feature>
<keyword evidence="6 9" id="KW-0378">Hydrolase</keyword>
<evidence type="ECO:0000313" key="14">
    <source>
        <dbReference type="Proteomes" id="UP000069771"/>
    </source>
</evidence>
<reference evidence="13 15" key="2">
    <citation type="submission" date="2016-11" db="EMBL/GenBank/DDBJ databases">
        <title>Description of two novel members of the family Erysipelotrichaceae: Ileibacterium lipovorans gen. nov., sp. nov. and Dubosiella newyorkensis, gen. nov., sp. nov.</title>
        <authorList>
            <person name="Cox L.M."/>
            <person name="Sohn J."/>
            <person name="Tyrrell K.L."/>
            <person name="Citron D.M."/>
            <person name="Lawson P.A."/>
            <person name="Patel N.B."/>
            <person name="Iizumi T."/>
            <person name="Perez-Perez G.I."/>
            <person name="Goldstein E.J."/>
            <person name="Blaser M.J."/>
        </authorList>
    </citation>
    <scope>NUCLEOTIDE SEQUENCE [LARGE SCALE GENOMIC DNA]</scope>
    <source>
        <strain evidence="13 15">NYU-BL-K8</strain>
    </source>
</reference>
<dbReference type="NCBIfam" id="TIGR00077">
    <property type="entry name" value="lspA"/>
    <property type="match status" value="1"/>
</dbReference>
<protein>
    <recommendedName>
        <fullName evidence="9">Lipoprotein signal peptidase</fullName>
        <ecNumber evidence="9">3.4.23.36</ecNumber>
    </recommendedName>
    <alternativeName>
        <fullName evidence="9">Prolipoprotein signal peptidase</fullName>
    </alternativeName>
    <alternativeName>
        <fullName evidence="9">Signal peptidase II</fullName>
        <shortName evidence="9">SPase II</shortName>
    </alternativeName>
</protein>
<evidence type="ECO:0000256" key="11">
    <source>
        <dbReference type="RuleBase" id="RU004181"/>
    </source>
</evidence>
<dbReference type="InterPro" id="IPR001872">
    <property type="entry name" value="Peptidase_A8"/>
</dbReference>
<keyword evidence="8 9" id="KW-0472">Membrane</keyword>
<feature type="active site" evidence="9">
    <location>
        <position position="136"/>
    </location>
</feature>
<evidence type="ECO:0000256" key="3">
    <source>
        <dbReference type="ARBA" id="ARBA00022670"/>
    </source>
</evidence>
<comment type="function">
    <text evidence="9 10">This protein specifically catalyzes the removal of signal peptides from prolipoproteins.</text>
</comment>
<reference evidence="12 14" key="1">
    <citation type="journal article" date="2016" name="Gut Pathog.">
        <title>Whole genome sequencing of "Faecalibaculum rodentium" ALO17, isolated from C57BL/6J laboratory mouse feces.</title>
        <authorList>
            <person name="Lim S."/>
            <person name="Chang D.H."/>
            <person name="Ahn S."/>
            <person name="Kim B.C."/>
        </authorList>
    </citation>
    <scope>NUCLEOTIDE SEQUENCE [LARGE SCALE GENOMIC DNA]</scope>
    <source>
        <strain evidence="12 14">Alo17</strain>
    </source>
</reference>
<comment type="pathway">
    <text evidence="9">Protein modification; lipoprotein biosynthesis (signal peptide cleavage).</text>
</comment>